<dbReference type="SUPFAM" id="SSF51430">
    <property type="entry name" value="NAD(P)-linked oxidoreductase"/>
    <property type="match status" value="1"/>
</dbReference>
<evidence type="ECO:0000259" key="2">
    <source>
        <dbReference type="Pfam" id="PF00248"/>
    </source>
</evidence>
<reference evidence="3" key="1">
    <citation type="journal article" date="2021" name="PeerJ">
        <title>Extensive microbial diversity within the chicken gut microbiome revealed by metagenomics and culture.</title>
        <authorList>
            <person name="Gilroy R."/>
            <person name="Ravi A."/>
            <person name="Getino M."/>
            <person name="Pursley I."/>
            <person name="Horton D.L."/>
            <person name="Alikhan N.F."/>
            <person name="Baker D."/>
            <person name="Gharbi K."/>
            <person name="Hall N."/>
            <person name="Watson M."/>
            <person name="Adriaenssens E.M."/>
            <person name="Foster-Nyarko E."/>
            <person name="Jarju S."/>
            <person name="Secka A."/>
            <person name="Antonio M."/>
            <person name="Oren A."/>
            <person name="Chaudhuri R.R."/>
            <person name="La Ragione R."/>
            <person name="Hildebrand F."/>
            <person name="Pallen M.J."/>
        </authorList>
    </citation>
    <scope>NUCLEOTIDE SEQUENCE</scope>
    <source>
        <strain evidence="3">CHK186-16707</strain>
    </source>
</reference>
<protein>
    <submittedName>
        <fullName evidence="3">Aldo/keto reductase</fullName>
    </submittedName>
</protein>
<reference evidence="3" key="2">
    <citation type="submission" date="2021-04" db="EMBL/GenBank/DDBJ databases">
        <authorList>
            <person name="Gilroy R."/>
        </authorList>
    </citation>
    <scope>NUCLEOTIDE SEQUENCE</scope>
    <source>
        <strain evidence="3">CHK186-16707</strain>
    </source>
</reference>
<gene>
    <name evidence="3" type="ORF">H9962_09365</name>
</gene>
<dbReference type="EMBL" id="DXAN01000029">
    <property type="protein sequence ID" value="HJA09377.1"/>
    <property type="molecule type" value="Genomic_DNA"/>
</dbReference>
<evidence type="ECO:0000256" key="1">
    <source>
        <dbReference type="ARBA" id="ARBA00023002"/>
    </source>
</evidence>
<feature type="domain" description="NADP-dependent oxidoreductase" evidence="2">
    <location>
        <begin position="15"/>
        <end position="313"/>
    </location>
</feature>
<sequence>MKARKLGNELTVSSIGFGCMGLSHAYGVALEKDTAIRRIHEAFEKGYTFFDTAEVYVGQYADGSPAVNEELVGEALRPIRNNVVIATKGGIRWGNEHQTIPDASPASLRRSLENSLKRMGVETIDLYYQHKQDPAVEPEAVAQTMNAFIREGKIRYWGISNASSEYIRRADAECKVAAVQMRYSMMARWHEAMFPLLEERNIGLVAYSPLANGFLSAVQTGTEQYDRDLDFRSRMPQYTKDNMEKSRALLDGIHVMAQEKNATPAQISLAWMLCKKPWIVPIPGTSKSVRITENAGAADISLSHDDINRIDMLLDGIDLDVFGQWEKAQ</sequence>
<proteinExistence type="predicted"/>
<dbReference type="Gene3D" id="3.20.20.100">
    <property type="entry name" value="NADP-dependent oxidoreductase domain"/>
    <property type="match status" value="1"/>
</dbReference>
<dbReference type="Pfam" id="PF00248">
    <property type="entry name" value="Aldo_ket_red"/>
    <property type="match status" value="1"/>
</dbReference>
<dbReference type="PANTHER" id="PTHR43625">
    <property type="entry name" value="AFLATOXIN B1 ALDEHYDE REDUCTASE"/>
    <property type="match status" value="1"/>
</dbReference>
<dbReference type="InterPro" id="IPR023210">
    <property type="entry name" value="NADP_OxRdtase_dom"/>
</dbReference>
<keyword evidence="1" id="KW-0560">Oxidoreductase</keyword>
<dbReference type="PANTHER" id="PTHR43625:SF77">
    <property type="entry name" value="ALDO-KETO REDUCTASE"/>
    <property type="match status" value="1"/>
</dbReference>
<name>A0A9D2KMY4_9BACT</name>
<accession>A0A9D2KMY4</accession>
<dbReference type="GO" id="GO:0005737">
    <property type="term" value="C:cytoplasm"/>
    <property type="evidence" value="ECO:0007669"/>
    <property type="project" value="TreeGrafter"/>
</dbReference>
<dbReference type="Proteomes" id="UP000824225">
    <property type="component" value="Unassembled WGS sequence"/>
</dbReference>
<dbReference type="InterPro" id="IPR050791">
    <property type="entry name" value="Aldo-Keto_reductase"/>
</dbReference>
<dbReference type="InterPro" id="IPR036812">
    <property type="entry name" value="NAD(P)_OxRdtase_dom_sf"/>
</dbReference>
<dbReference type="GO" id="GO:0016491">
    <property type="term" value="F:oxidoreductase activity"/>
    <property type="evidence" value="ECO:0007669"/>
    <property type="project" value="UniProtKB-KW"/>
</dbReference>
<dbReference type="AlphaFoldDB" id="A0A9D2KMY4"/>
<organism evidence="3 4">
    <name type="scientific">Candidatus Mailhella merdigallinarum</name>
    <dbReference type="NCBI Taxonomy" id="2838658"/>
    <lineage>
        <taxon>Bacteria</taxon>
        <taxon>Pseudomonadati</taxon>
        <taxon>Thermodesulfobacteriota</taxon>
        <taxon>Desulfovibrionia</taxon>
        <taxon>Desulfovibrionales</taxon>
        <taxon>Desulfovibrionaceae</taxon>
        <taxon>Mailhella</taxon>
    </lineage>
</organism>
<evidence type="ECO:0000313" key="3">
    <source>
        <dbReference type="EMBL" id="HJA09377.1"/>
    </source>
</evidence>
<evidence type="ECO:0000313" key="4">
    <source>
        <dbReference type="Proteomes" id="UP000824225"/>
    </source>
</evidence>
<comment type="caution">
    <text evidence="3">The sequence shown here is derived from an EMBL/GenBank/DDBJ whole genome shotgun (WGS) entry which is preliminary data.</text>
</comment>